<dbReference type="Proteomes" id="UP000069632">
    <property type="component" value="Unassembled WGS sequence"/>
</dbReference>
<keyword evidence="3" id="KW-1185">Reference proteome</keyword>
<feature type="coiled-coil region" evidence="1">
    <location>
        <begin position="23"/>
        <end position="71"/>
    </location>
</feature>
<reference evidence="2 3" key="1">
    <citation type="submission" date="2016-02" db="EMBL/GenBank/DDBJ databases">
        <authorList>
            <consortium name="Pathogen Informatics"/>
        </authorList>
    </citation>
    <scope>NUCLEOTIDE SEQUENCE [LARGE SCALE GENOMIC DNA]</scope>
    <source>
        <strain evidence="2 3">RC20</strain>
    </source>
</reference>
<dbReference type="AlphaFoldDB" id="A0A128EJ43"/>
<evidence type="ECO:0000313" key="2">
    <source>
        <dbReference type="EMBL" id="CZE49380.1"/>
    </source>
</evidence>
<evidence type="ECO:0000256" key="1">
    <source>
        <dbReference type="SAM" id="Coils"/>
    </source>
</evidence>
<name>A0A128EJ43_9BACT</name>
<organism evidence="2 3">
    <name type="scientific">Campylobacter geochelonis</name>
    <dbReference type="NCBI Taxonomy" id="1780362"/>
    <lineage>
        <taxon>Bacteria</taxon>
        <taxon>Pseudomonadati</taxon>
        <taxon>Campylobacterota</taxon>
        <taxon>Epsilonproteobacteria</taxon>
        <taxon>Campylobacterales</taxon>
        <taxon>Campylobacteraceae</taxon>
        <taxon>Campylobacter</taxon>
    </lineage>
</organism>
<sequence length="102" mass="12061">MKALLIILCAILFVVVVLNFLKRKKLETRISRLTKDIEALNEIVEKLKLNLKTSIDTMALLEEHRKRLENKTTILQIRNTKLKLQNDNFKKFQKAKDDRNDK</sequence>
<protein>
    <submittedName>
        <fullName evidence="2">Uncharacterized protein</fullName>
    </submittedName>
</protein>
<keyword evidence="1" id="KW-0175">Coiled coil</keyword>
<dbReference type="EMBL" id="FIZP01000020">
    <property type="protein sequence ID" value="CZE49380.1"/>
    <property type="molecule type" value="Genomic_DNA"/>
</dbReference>
<dbReference type="RefSeq" id="WP_075495393.1">
    <property type="nucleotide sequence ID" value="NZ_CP053844.1"/>
</dbReference>
<gene>
    <name evidence="2" type="ORF">ERS672216_01888</name>
</gene>
<evidence type="ECO:0000313" key="3">
    <source>
        <dbReference type="Proteomes" id="UP000069632"/>
    </source>
</evidence>
<proteinExistence type="predicted"/>
<accession>A0A128EJ43</accession>